<dbReference type="InterPro" id="IPR017927">
    <property type="entry name" value="FAD-bd_FR_type"/>
</dbReference>
<dbReference type="SUPFAM" id="SSF52343">
    <property type="entry name" value="Ferredoxin reductase-like, C-terminal NADP-linked domain"/>
    <property type="match status" value="1"/>
</dbReference>
<evidence type="ECO:0000256" key="10">
    <source>
        <dbReference type="ARBA" id="ARBA00034078"/>
    </source>
</evidence>
<dbReference type="InterPro" id="IPR017938">
    <property type="entry name" value="Riboflavin_synthase-like_b-brl"/>
</dbReference>
<feature type="binding site" evidence="12">
    <location>
        <position position="233"/>
    </location>
    <ligand>
        <name>[2Fe-2S] cluster</name>
        <dbReference type="ChEBI" id="CHEBI:190135"/>
    </ligand>
</feature>
<keyword evidence="14" id="KW-0560">Oxidoreductase</keyword>
<evidence type="ECO:0000256" key="12">
    <source>
        <dbReference type="PIRSR" id="PIRSR006816-2"/>
    </source>
</evidence>
<dbReference type="GO" id="GO:0006221">
    <property type="term" value="P:pyrimidine nucleotide biosynthetic process"/>
    <property type="evidence" value="ECO:0007669"/>
    <property type="project" value="InterPro"/>
</dbReference>
<dbReference type="Gene3D" id="3.40.50.80">
    <property type="entry name" value="Nucleotide-binding domain of ferredoxin-NADP reductase (FNR) module"/>
    <property type="match status" value="1"/>
</dbReference>
<comment type="cofactor">
    <cofactor evidence="11">
        <name>FAD</name>
        <dbReference type="ChEBI" id="CHEBI:57692"/>
    </cofactor>
    <text evidence="11">Binds 1 FAD per subunit.</text>
</comment>
<accession>A0A6J4K051</accession>
<dbReference type="SUPFAM" id="SSF63380">
    <property type="entry name" value="Riboflavin synthase domain-like"/>
    <property type="match status" value="1"/>
</dbReference>
<keyword evidence="6 11" id="KW-0274">FAD</keyword>
<evidence type="ECO:0000256" key="7">
    <source>
        <dbReference type="ARBA" id="ARBA00022982"/>
    </source>
</evidence>
<sequence>MSRVLAPLGRRTVEVAAVTRYGAYVVLSAADPDGPRPAAGQFYMLTAAERWGGGSDDRPFLPRAFSVLRAHDDGTLDFLLENVGPGTERLCELAAGDGLHLLGPLGNGFSPDPGRRPLLVGGGVGIAPLAILADELGSSALVLLGFRDAAHAEGAALLPGARVATDDGSAGHHGLVTDLLRAELGCDPRATVYACGPPPMLEAVRGICLEAGVPAQLAMESGMACGFGACFGCVVPTHTGYLRLCVDGPVVAADEIAEVK</sequence>
<dbReference type="PIRSF" id="PIRSF006816">
    <property type="entry name" value="Cyc3_hyd_g"/>
    <property type="match status" value="1"/>
</dbReference>
<dbReference type="GO" id="GO:0050660">
    <property type="term" value="F:flavin adenine dinucleotide binding"/>
    <property type="evidence" value="ECO:0007669"/>
    <property type="project" value="InterPro"/>
</dbReference>
<evidence type="ECO:0000256" key="3">
    <source>
        <dbReference type="ARBA" id="ARBA00022630"/>
    </source>
</evidence>
<feature type="binding site" evidence="12">
    <location>
        <position position="225"/>
    </location>
    <ligand>
        <name>[2Fe-2S] cluster</name>
        <dbReference type="ChEBI" id="CHEBI:190135"/>
    </ligand>
</feature>
<dbReference type="InterPro" id="IPR012165">
    <property type="entry name" value="Cyt_c3_hydrogenase_gsu"/>
</dbReference>
<dbReference type="Gene3D" id="2.40.30.10">
    <property type="entry name" value="Translation factors"/>
    <property type="match status" value="1"/>
</dbReference>
<comment type="similarity">
    <text evidence="1">Belongs to the PyrK family.</text>
</comment>
<dbReference type="PANTHER" id="PTHR43513">
    <property type="entry name" value="DIHYDROOROTATE DEHYDROGENASE B (NAD(+)), ELECTRON TRANSFER SUBUNIT"/>
    <property type="match status" value="1"/>
</dbReference>
<comment type="cofactor">
    <cofactor evidence="10">
        <name>[2Fe-2S] cluster</name>
        <dbReference type="ChEBI" id="CHEBI:190135"/>
    </cofactor>
</comment>
<organism evidence="14">
    <name type="scientific">uncultured Gemmatimonadaceae bacterium</name>
    <dbReference type="NCBI Taxonomy" id="246130"/>
    <lineage>
        <taxon>Bacteria</taxon>
        <taxon>Pseudomonadati</taxon>
        <taxon>Gemmatimonadota</taxon>
        <taxon>Gemmatimonadia</taxon>
        <taxon>Gemmatimonadales</taxon>
        <taxon>Gemmatimonadaceae</taxon>
        <taxon>environmental samples</taxon>
    </lineage>
</organism>
<dbReference type="EC" id="1.3.1.14" evidence="14"/>
<evidence type="ECO:0000259" key="13">
    <source>
        <dbReference type="PROSITE" id="PS51384"/>
    </source>
</evidence>
<keyword evidence="8 12" id="KW-0408">Iron</keyword>
<dbReference type="Pfam" id="PF10418">
    <property type="entry name" value="DHODB_Fe-S_bind"/>
    <property type="match status" value="1"/>
</dbReference>
<evidence type="ECO:0000256" key="4">
    <source>
        <dbReference type="ARBA" id="ARBA00022714"/>
    </source>
</evidence>
<dbReference type="AlphaFoldDB" id="A0A6J4K051"/>
<dbReference type="GO" id="GO:0046872">
    <property type="term" value="F:metal ion binding"/>
    <property type="evidence" value="ECO:0007669"/>
    <property type="project" value="UniProtKB-KW"/>
</dbReference>
<dbReference type="PROSITE" id="PS51384">
    <property type="entry name" value="FAD_FR"/>
    <property type="match status" value="1"/>
</dbReference>
<evidence type="ECO:0000256" key="2">
    <source>
        <dbReference type="ARBA" id="ARBA00022448"/>
    </source>
</evidence>
<evidence type="ECO:0000256" key="1">
    <source>
        <dbReference type="ARBA" id="ARBA00006422"/>
    </source>
</evidence>
<reference evidence="14" key="1">
    <citation type="submission" date="2020-02" db="EMBL/GenBank/DDBJ databases">
        <authorList>
            <person name="Meier V. D."/>
        </authorList>
    </citation>
    <scope>NUCLEOTIDE SEQUENCE</scope>
    <source>
        <strain evidence="14">AVDCRST_MAG11</strain>
    </source>
</reference>
<evidence type="ECO:0000256" key="5">
    <source>
        <dbReference type="ARBA" id="ARBA00022723"/>
    </source>
</evidence>
<dbReference type="InterPro" id="IPR039261">
    <property type="entry name" value="FNR_nucleotide-bd"/>
</dbReference>
<dbReference type="EMBL" id="CADCTU010000040">
    <property type="protein sequence ID" value="CAA9291837.1"/>
    <property type="molecule type" value="Genomic_DNA"/>
</dbReference>
<dbReference type="GO" id="GO:0004589">
    <property type="term" value="F:dihydroorotate dehydrogenase (NAD+) activity"/>
    <property type="evidence" value="ECO:0007669"/>
    <property type="project" value="UniProtKB-EC"/>
</dbReference>
<dbReference type="InterPro" id="IPR019480">
    <property type="entry name" value="Dihydroorotate_DH_Fe-S-bd"/>
</dbReference>
<evidence type="ECO:0000256" key="11">
    <source>
        <dbReference type="PIRSR" id="PIRSR006816-1"/>
    </source>
</evidence>
<keyword evidence="4 12" id="KW-0001">2Fe-2S</keyword>
<evidence type="ECO:0000313" key="14">
    <source>
        <dbReference type="EMBL" id="CAA9291837.1"/>
    </source>
</evidence>
<gene>
    <name evidence="14" type="ORF">AVDCRST_MAG11-169</name>
</gene>
<evidence type="ECO:0000256" key="6">
    <source>
        <dbReference type="ARBA" id="ARBA00022827"/>
    </source>
</evidence>
<feature type="binding site" evidence="11">
    <location>
        <begin position="86"/>
        <end position="87"/>
    </location>
    <ligand>
        <name>FAD</name>
        <dbReference type="ChEBI" id="CHEBI:57692"/>
    </ligand>
</feature>
<feature type="binding site" evidence="12">
    <location>
        <position position="230"/>
    </location>
    <ligand>
        <name>[2Fe-2S] cluster</name>
        <dbReference type="ChEBI" id="CHEBI:190135"/>
    </ligand>
</feature>
<comment type="cofactor">
    <cofactor evidence="12">
        <name>[2Fe-2S] cluster</name>
        <dbReference type="ChEBI" id="CHEBI:190135"/>
    </cofactor>
    <text evidence="12">Binds 1 [2Fe-2S] cluster per subunit.</text>
</comment>
<dbReference type="Gene3D" id="2.10.240.10">
    <property type="entry name" value="Dihydroorotate dehydrogenase, electron transfer subunit"/>
    <property type="match status" value="1"/>
</dbReference>
<feature type="binding site" evidence="12">
    <location>
        <position position="245"/>
    </location>
    <ligand>
        <name>[2Fe-2S] cluster</name>
        <dbReference type="ChEBI" id="CHEBI:190135"/>
    </ligand>
</feature>
<evidence type="ECO:0000256" key="9">
    <source>
        <dbReference type="ARBA" id="ARBA00023014"/>
    </source>
</evidence>
<evidence type="ECO:0000256" key="8">
    <source>
        <dbReference type="ARBA" id="ARBA00023004"/>
    </source>
</evidence>
<keyword evidence="7" id="KW-0249">Electron transport</keyword>
<keyword evidence="2" id="KW-0813">Transport</keyword>
<feature type="binding site" evidence="11">
    <location>
        <begin position="63"/>
        <end position="66"/>
    </location>
    <ligand>
        <name>FAD</name>
        <dbReference type="ChEBI" id="CHEBI:57692"/>
    </ligand>
</feature>
<keyword evidence="5 12" id="KW-0479">Metal-binding</keyword>
<name>A0A6J4K051_9BACT</name>
<protein>
    <submittedName>
        <fullName evidence="14">Dihydroorotate dehydrogenase (NAD(+)), electron transfer subunit</fullName>
        <ecNumber evidence="14">1.3.1.14</ecNumber>
    </submittedName>
</protein>
<keyword evidence="9 12" id="KW-0411">Iron-sulfur</keyword>
<dbReference type="PANTHER" id="PTHR43513:SF3">
    <property type="entry name" value="DIHYDROOROTATE DEHYDROGENASE B (NAD(+)), ELECTRON TRANSFER SUBUNIT-RELATED"/>
    <property type="match status" value="1"/>
</dbReference>
<dbReference type="InterPro" id="IPR050353">
    <property type="entry name" value="PyrK_electron_transfer"/>
</dbReference>
<feature type="domain" description="FAD-binding FR-type" evidence="13">
    <location>
        <begin position="5"/>
        <end position="111"/>
    </location>
</feature>
<dbReference type="GO" id="GO:0051537">
    <property type="term" value="F:2 iron, 2 sulfur cluster binding"/>
    <property type="evidence" value="ECO:0007669"/>
    <property type="project" value="UniProtKB-KW"/>
</dbReference>
<keyword evidence="3 11" id="KW-0285">Flavoprotein</keyword>
<dbReference type="InterPro" id="IPR037117">
    <property type="entry name" value="Dihydroorotate_DH_ele_sf"/>
</dbReference>
<proteinExistence type="inferred from homology"/>
<dbReference type="CDD" id="cd06218">
    <property type="entry name" value="DHOD_e_trans"/>
    <property type="match status" value="1"/>
</dbReference>